<dbReference type="InterPro" id="IPR012657">
    <property type="entry name" value="23S_rRNA-intervening_sequence"/>
</dbReference>
<keyword evidence="2" id="KW-1185">Reference proteome</keyword>
<organism evidence="1 2">
    <name type="scientific">Shewanella psychropiezotolerans</name>
    <dbReference type="NCBI Taxonomy" id="2593655"/>
    <lineage>
        <taxon>Bacteria</taxon>
        <taxon>Pseudomonadati</taxon>
        <taxon>Pseudomonadota</taxon>
        <taxon>Gammaproteobacteria</taxon>
        <taxon>Alteromonadales</taxon>
        <taxon>Shewanellaceae</taxon>
        <taxon>Shewanella</taxon>
    </lineage>
</organism>
<evidence type="ECO:0000313" key="1">
    <source>
        <dbReference type="EMBL" id="QDO83494.1"/>
    </source>
</evidence>
<dbReference type="Gene3D" id="1.20.1440.60">
    <property type="entry name" value="23S rRNA-intervening sequence"/>
    <property type="match status" value="1"/>
</dbReference>
<dbReference type="SUPFAM" id="SSF158446">
    <property type="entry name" value="IVS-encoded protein-like"/>
    <property type="match status" value="1"/>
</dbReference>
<dbReference type="NCBIfam" id="NF008912">
    <property type="entry name" value="PRK12275.1-6"/>
    <property type="match status" value="1"/>
</dbReference>
<dbReference type="Pfam" id="PF05635">
    <property type="entry name" value="23S_rRNA_IVP"/>
    <property type="match status" value="1"/>
</dbReference>
<dbReference type="CDD" id="cd16377">
    <property type="entry name" value="23S_rRNA_IVP_like"/>
    <property type="match status" value="1"/>
</dbReference>
<dbReference type="InterPro" id="IPR036583">
    <property type="entry name" value="23S_rRNA_IVS_sf"/>
</dbReference>
<dbReference type="Proteomes" id="UP000315947">
    <property type="component" value="Chromosome"/>
</dbReference>
<dbReference type="PANTHER" id="PTHR38471:SF2">
    <property type="entry name" value="FOUR HELIX BUNDLE PROTEIN"/>
    <property type="match status" value="1"/>
</dbReference>
<protein>
    <submittedName>
        <fullName evidence="1">Four helix bundle protein</fullName>
    </submittedName>
</protein>
<dbReference type="EMBL" id="CP041614">
    <property type="protein sequence ID" value="QDO83494.1"/>
    <property type="molecule type" value="Genomic_DNA"/>
</dbReference>
<accession>A0ABX5WWR2</accession>
<evidence type="ECO:0000313" key="2">
    <source>
        <dbReference type="Proteomes" id="UP000315947"/>
    </source>
</evidence>
<name>A0ABX5WWR2_9GAMM</name>
<proteinExistence type="predicted"/>
<dbReference type="NCBIfam" id="TIGR02436">
    <property type="entry name" value="four helix bundle protein"/>
    <property type="match status" value="1"/>
</dbReference>
<dbReference type="RefSeq" id="WP_144045870.1">
    <property type="nucleotide sequence ID" value="NZ_CP041614.1"/>
</dbReference>
<reference evidence="1 2" key="1">
    <citation type="submission" date="2019-07" db="EMBL/GenBank/DDBJ databases">
        <title>Shewanella sp. YLB-06 whole genomic sequence.</title>
        <authorList>
            <person name="Yu L."/>
        </authorList>
    </citation>
    <scope>NUCLEOTIDE SEQUENCE [LARGE SCALE GENOMIC DNA]</scope>
    <source>
        <strain evidence="1 2">YLB-06</strain>
    </source>
</reference>
<sequence>MRFEKLELWKKACNLSCSIYEITRHSNDYGFRDQITRAGLSIPSNIAEGVERPSAKEQIRFLYIARSSAAEVITQLFIGMKIGYINNEIGHCLIKDIKTIVTMITALIKSKQMKG</sequence>
<dbReference type="PANTHER" id="PTHR38471">
    <property type="entry name" value="FOUR HELIX BUNDLE PROTEIN"/>
    <property type="match status" value="1"/>
</dbReference>
<gene>
    <name evidence="1" type="ORF">FM037_09900</name>
</gene>